<protein>
    <recommendedName>
        <fullName evidence="4">ABC transporter domain-containing protein</fullName>
    </recommendedName>
</protein>
<dbReference type="RefSeq" id="WP_023050334.1">
    <property type="nucleotide sequence ID" value="NZ_CP173062.2"/>
</dbReference>
<dbReference type="Pfam" id="PF00005">
    <property type="entry name" value="ABC_tran"/>
    <property type="match status" value="1"/>
</dbReference>
<evidence type="ECO:0000256" key="2">
    <source>
        <dbReference type="ARBA" id="ARBA00022741"/>
    </source>
</evidence>
<dbReference type="EMBL" id="AXZF01000029">
    <property type="protein sequence ID" value="ERT69280.1"/>
    <property type="molecule type" value="Genomic_DNA"/>
</dbReference>
<dbReference type="InterPro" id="IPR017871">
    <property type="entry name" value="ABC_transporter-like_CS"/>
</dbReference>
<dbReference type="GO" id="GO:0005524">
    <property type="term" value="F:ATP binding"/>
    <property type="evidence" value="ECO:0007669"/>
    <property type="project" value="UniProtKB-KW"/>
</dbReference>
<dbReference type="Proteomes" id="UP000017081">
    <property type="component" value="Unassembled WGS sequence"/>
</dbReference>
<dbReference type="eggNOG" id="COG4172">
    <property type="taxonomic scope" value="Bacteria"/>
</dbReference>
<dbReference type="GO" id="GO:0016887">
    <property type="term" value="F:ATP hydrolysis activity"/>
    <property type="evidence" value="ECO:0007669"/>
    <property type="project" value="InterPro"/>
</dbReference>
<dbReference type="Gene3D" id="3.40.50.300">
    <property type="entry name" value="P-loop containing nucleotide triphosphate hydrolases"/>
    <property type="match status" value="1"/>
</dbReference>
<proteinExistence type="predicted"/>
<evidence type="ECO:0000313" key="6">
    <source>
        <dbReference type="Proteomes" id="UP000017081"/>
    </source>
</evidence>
<dbReference type="PANTHER" id="PTHR43776">
    <property type="entry name" value="TRANSPORT ATP-BINDING PROTEIN"/>
    <property type="match status" value="1"/>
</dbReference>
<keyword evidence="1" id="KW-0813">Transport</keyword>
<dbReference type="AlphaFoldDB" id="U7VCM6"/>
<organism evidence="5 6">
    <name type="scientific">Cetobacterium somerae ATCC BAA-474</name>
    <dbReference type="NCBI Taxonomy" id="1319815"/>
    <lineage>
        <taxon>Bacteria</taxon>
        <taxon>Fusobacteriati</taxon>
        <taxon>Fusobacteriota</taxon>
        <taxon>Fusobacteriia</taxon>
        <taxon>Fusobacteriales</taxon>
        <taxon>Fusobacteriaceae</taxon>
        <taxon>Cetobacterium</taxon>
    </lineage>
</organism>
<keyword evidence="2" id="KW-0547">Nucleotide-binding</keyword>
<reference evidence="5 6" key="1">
    <citation type="submission" date="2013-08" db="EMBL/GenBank/DDBJ databases">
        <authorList>
            <person name="Weinstock G."/>
            <person name="Sodergren E."/>
            <person name="Wylie T."/>
            <person name="Fulton L."/>
            <person name="Fulton R."/>
            <person name="Fronick C."/>
            <person name="O'Laughlin M."/>
            <person name="Godfrey J."/>
            <person name="Miner T."/>
            <person name="Herter B."/>
            <person name="Appelbaum E."/>
            <person name="Cordes M."/>
            <person name="Lek S."/>
            <person name="Wollam A."/>
            <person name="Pepin K.H."/>
            <person name="Palsikar V.B."/>
            <person name="Mitreva M."/>
            <person name="Wilson R.K."/>
        </authorList>
    </citation>
    <scope>NUCLEOTIDE SEQUENCE [LARGE SCALE GENOMIC DNA]</scope>
    <source>
        <strain evidence="5 6">ATCC BAA-474</strain>
    </source>
</reference>
<comment type="caution">
    <text evidence="5">The sequence shown here is derived from an EMBL/GenBank/DDBJ whole genome shotgun (WGS) entry which is preliminary data.</text>
</comment>
<dbReference type="PROSITE" id="PS50893">
    <property type="entry name" value="ABC_TRANSPORTER_2"/>
    <property type="match status" value="1"/>
</dbReference>
<evidence type="ECO:0000259" key="4">
    <source>
        <dbReference type="PROSITE" id="PS50893"/>
    </source>
</evidence>
<dbReference type="PATRIC" id="fig|1319815.3.peg.757"/>
<dbReference type="STRING" id="1319815.HMPREF0202_00789"/>
<dbReference type="CDD" id="cd03257">
    <property type="entry name" value="ABC_NikE_OppD_transporters"/>
    <property type="match status" value="1"/>
</dbReference>
<dbReference type="GO" id="GO:0055085">
    <property type="term" value="P:transmembrane transport"/>
    <property type="evidence" value="ECO:0007669"/>
    <property type="project" value="UniProtKB-ARBA"/>
</dbReference>
<keyword evidence="3" id="KW-0067">ATP-binding</keyword>
<feature type="domain" description="ABC transporter" evidence="4">
    <location>
        <begin position="7"/>
        <end position="226"/>
    </location>
</feature>
<evidence type="ECO:0000256" key="3">
    <source>
        <dbReference type="ARBA" id="ARBA00022840"/>
    </source>
</evidence>
<accession>U7VCM6</accession>
<dbReference type="InterPro" id="IPR003593">
    <property type="entry name" value="AAA+_ATPase"/>
</dbReference>
<dbReference type="PROSITE" id="PS00211">
    <property type="entry name" value="ABC_TRANSPORTER_1"/>
    <property type="match status" value="1"/>
</dbReference>
<dbReference type="InterPro" id="IPR003439">
    <property type="entry name" value="ABC_transporter-like_ATP-bd"/>
</dbReference>
<keyword evidence="6" id="KW-1185">Reference proteome</keyword>
<gene>
    <name evidence="5" type="ORF">HMPREF0202_00789</name>
</gene>
<dbReference type="SMART" id="SM00382">
    <property type="entry name" value="AAA"/>
    <property type="match status" value="1"/>
</dbReference>
<name>U7VCM6_9FUSO</name>
<evidence type="ECO:0000256" key="1">
    <source>
        <dbReference type="ARBA" id="ARBA00022448"/>
    </source>
</evidence>
<evidence type="ECO:0000313" key="5">
    <source>
        <dbReference type="EMBL" id="ERT69280.1"/>
    </source>
</evidence>
<sequence length="226" mass="25816">MKNKIIFKIKNLNKKFKNSLVLNNVTFNIFEGETLGIVGPSGCGKSTFGKILLLLLSPDSGEIIYKNKNIFAYNKNEILEFRKDIQMVLQDPYLSLNPKKNIQWHLEEPLSVLNFPKHERLEKILSMLELVGLSRDYLNKYPNQLSGGQKQRVLILAALLINPKVIVLDESVSALDISVQAQILNLLSELQKKLNLTYIFISHDLNVVKYMCDRIISFENGKVIDI</sequence>
<dbReference type="InterPro" id="IPR027417">
    <property type="entry name" value="P-loop_NTPase"/>
</dbReference>
<dbReference type="HOGENOM" id="CLU_000604_1_23_0"/>
<dbReference type="InterPro" id="IPR050319">
    <property type="entry name" value="ABC_transp_ATP-bind"/>
</dbReference>
<dbReference type="SUPFAM" id="SSF52540">
    <property type="entry name" value="P-loop containing nucleoside triphosphate hydrolases"/>
    <property type="match status" value="1"/>
</dbReference>